<protein>
    <submittedName>
        <fullName evidence="1">Uncharacterized protein</fullName>
    </submittedName>
</protein>
<evidence type="ECO:0000313" key="2">
    <source>
        <dbReference type="Proteomes" id="UP000715781"/>
    </source>
</evidence>
<sequence>MGIAMHHSFQINILDLDRNESIFEQDITDVEAEKIVGGNKISPVVGIIKAKKNVEIEEVSKVVIIEKNKKGTDSCIPPMDDPYCPPM</sequence>
<accession>A0A951Q0S5</accession>
<reference evidence="1" key="2">
    <citation type="journal article" date="2022" name="Microbiol. Resour. Announc.">
        <title>Metagenome Sequencing to Explore Phylogenomics of Terrestrial Cyanobacteria.</title>
        <authorList>
            <person name="Ward R.D."/>
            <person name="Stajich J.E."/>
            <person name="Johansen J.R."/>
            <person name="Huntemann M."/>
            <person name="Clum A."/>
            <person name="Foster B."/>
            <person name="Foster B."/>
            <person name="Roux S."/>
            <person name="Palaniappan K."/>
            <person name="Varghese N."/>
            <person name="Mukherjee S."/>
            <person name="Reddy T.B.K."/>
            <person name="Daum C."/>
            <person name="Copeland A."/>
            <person name="Chen I.A."/>
            <person name="Ivanova N.N."/>
            <person name="Kyrpides N.C."/>
            <person name="Shapiro N."/>
            <person name="Eloe-Fadrosh E.A."/>
            <person name="Pietrasiak N."/>
        </authorList>
    </citation>
    <scope>NUCLEOTIDE SEQUENCE</scope>
    <source>
        <strain evidence="1">JT2-VF2</strain>
    </source>
</reference>
<gene>
    <name evidence="1" type="ORF">KME32_16445</name>
</gene>
<reference evidence="1" key="1">
    <citation type="submission" date="2021-05" db="EMBL/GenBank/DDBJ databases">
        <authorList>
            <person name="Pietrasiak N."/>
            <person name="Ward R."/>
            <person name="Stajich J.E."/>
            <person name="Kurbessoian T."/>
        </authorList>
    </citation>
    <scope>NUCLEOTIDE SEQUENCE</scope>
    <source>
        <strain evidence="1">JT2-VF2</strain>
    </source>
</reference>
<dbReference type="AlphaFoldDB" id="A0A951Q0S5"/>
<proteinExistence type="predicted"/>
<name>A0A951Q0S5_9NOST</name>
<organism evidence="1 2">
    <name type="scientific">Mojavia pulchra JT2-VF2</name>
    <dbReference type="NCBI Taxonomy" id="287848"/>
    <lineage>
        <taxon>Bacteria</taxon>
        <taxon>Bacillati</taxon>
        <taxon>Cyanobacteriota</taxon>
        <taxon>Cyanophyceae</taxon>
        <taxon>Nostocales</taxon>
        <taxon>Nostocaceae</taxon>
    </lineage>
</organism>
<comment type="caution">
    <text evidence="1">The sequence shown here is derived from an EMBL/GenBank/DDBJ whole genome shotgun (WGS) entry which is preliminary data.</text>
</comment>
<dbReference type="Proteomes" id="UP000715781">
    <property type="component" value="Unassembled WGS sequence"/>
</dbReference>
<evidence type="ECO:0000313" key="1">
    <source>
        <dbReference type="EMBL" id="MBW4562701.1"/>
    </source>
</evidence>
<dbReference type="EMBL" id="JAHHHN010000008">
    <property type="protein sequence ID" value="MBW4562701.1"/>
    <property type="molecule type" value="Genomic_DNA"/>
</dbReference>